<name>A0A840AXA6_9HYPH</name>
<evidence type="ECO:0000256" key="7">
    <source>
        <dbReference type="RuleBase" id="RU363032"/>
    </source>
</evidence>
<dbReference type="SUPFAM" id="SSF161098">
    <property type="entry name" value="MetI-like"/>
    <property type="match status" value="1"/>
</dbReference>
<dbReference type="PANTHER" id="PTHR43163">
    <property type="entry name" value="DIPEPTIDE TRANSPORT SYSTEM PERMEASE PROTEIN DPPB-RELATED"/>
    <property type="match status" value="1"/>
</dbReference>
<evidence type="ECO:0000256" key="2">
    <source>
        <dbReference type="ARBA" id="ARBA00022448"/>
    </source>
</evidence>
<comment type="similarity">
    <text evidence="7">Belongs to the binding-protein-dependent transport system permease family.</text>
</comment>
<evidence type="ECO:0000256" key="5">
    <source>
        <dbReference type="ARBA" id="ARBA00022989"/>
    </source>
</evidence>
<evidence type="ECO:0000256" key="3">
    <source>
        <dbReference type="ARBA" id="ARBA00022475"/>
    </source>
</evidence>
<gene>
    <name evidence="9" type="ORF">GGR25_004866</name>
</gene>
<proteinExistence type="inferred from homology"/>
<dbReference type="PROSITE" id="PS50928">
    <property type="entry name" value="ABC_TM1"/>
    <property type="match status" value="1"/>
</dbReference>
<keyword evidence="6 7" id="KW-0472">Membrane</keyword>
<comment type="caution">
    <text evidence="9">The sequence shown here is derived from an EMBL/GenBank/DDBJ whole genome shotgun (WGS) entry which is preliminary data.</text>
</comment>
<feature type="domain" description="ABC transmembrane type-1" evidence="8">
    <location>
        <begin position="94"/>
        <end position="324"/>
    </location>
</feature>
<dbReference type="CDD" id="cd06261">
    <property type="entry name" value="TM_PBP2"/>
    <property type="match status" value="1"/>
</dbReference>
<dbReference type="GO" id="GO:0005886">
    <property type="term" value="C:plasma membrane"/>
    <property type="evidence" value="ECO:0007669"/>
    <property type="project" value="UniProtKB-SubCell"/>
</dbReference>
<feature type="transmembrane region" description="Helical" evidence="7">
    <location>
        <begin position="198"/>
        <end position="220"/>
    </location>
</feature>
<keyword evidence="10" id="KW-1185">Reference proteome</keyword>
<accession>A0A840AXA6</accession>
<evidence type="ECO:0000313" key="10">
    <source>
        <dbReference type="Proteomes" id="UP000553963"/>
    </source>
</evidence>
<keyword evidence="4 7" id="KW-0812">Transmembrane</keyword>
<evidence type="ECO:0000256" key="4">
    <source>
        <dbReference type="ARBA" id="ARBA00022692"/>
    </source>
</evidence>
<sequence length="335" mass="36196">MAYVAQRIVFSILSLFVLLFITFLLSHVVAGDPAIVAAGPNAGAAKIALLREQMGLDKPLLTQFAIYCGQILQGDLGTSWFTRQPIASDVLRELPPSLELVFIAMLINLAVSLPLGLLTARYAGSRFDDLVRLGVMAGAGLPVFWIAIILQQIVAGRWQLLPTAGRLGFANREFSGATGFYLFDSLAAGNMNVFLDTLAHLVLPAFALSLLFTAVGVRITRTAMIGEFRKDYVTLARAKGASEPRIMFRHVFANGATPALTVFGMQFGWMLGATVLVEEIFGRPGIGRYAVKAVTQSDIHAVVAVVFVVGVVFLLANLLVDIALYVLSPRKQQRA</sequence>
<dbReference type="InterPro" id="IPR000515">
    <property type="entry name" value="MetI-like"/>
</dbReference>
<dbReference type="PANTHER" id="PTHR43163:SF6">
    <property type="entry name" value="DIPEPTIDE TRANSPORT SYSTEM PERMEASE PROTEIN DPPB-RELATED"/>
    <property type="match status" value="1"/>
</dbReference>
<dbReference type="AlphaFoldDB" id="A0A840AXA6"/>
<dbReference type="GO" id="GO:0071916">
    <property type="term" value="F:dipeptide transmembrane transporter activity"/>
    <property type="evidence" value="ECO:0007669"/>
    <property type="project" value="TreeGrafter"/>
</dbReference>
<keyword evidence="2 7" id="KW-0813">Transport</keyword>
<keyword evidence="5 7" id="KW-1133">Transmembrane helix</keyword>
<reference evidence="9 10" key="1">
    <citation type="submission" date="2020-08" db="EMBL/GenBank/DDBJ databases">
        <title>Genomic Encyclopedia of Type Strains, Phase IV (KMG-IV): sequencing the most valuable type-strain genomes for metagenomic binning, comparative biology and taxonomic classification.</title>
        <authorList>
            <person name="Goeker M."/>
        </authorList>
    </citation>
    <scope>NUCLEOTIDE SEQUENCE [LARGE SCALE GENOMIC DNA]</scope>
    <source>
        <strain evidence="9 10">DSM 25966</strain>
    </source>
</reference>
<evidence type="ECO:0000313" key="9">
    <source>
        <dbReference type="EMBL" id="MBB3933788.1"/>
    </source>
</evidence>
<organism evidence="9 10">
    <name type="scientific">Kaistia hirudinis</name>
    <dbReference type="NCBI Taxonomy" id="1293440"/>
    <lineage>
        <taxon>Bacteria</taxon>
        <taxon>Pseudomonadati</taxon>
        <taxon>Pseudomonadota</taxon>
        <taxon>Alphaproteobacteria</taxon>
        <taxon>Hyphomicrobiales</taxon>
        <taxon>Kaistiaceae</taxon>
        <taxon>Kaistia</taxon>
    </lineage>
</organism>
<dbReference type="InterPro" id="IPR035906">
    <property type="entry name" value="MetI-like_sf"/>
</dbReference>
<evidence type="ECO:0000256" key="1">
    <source>
        <dbReference type="ARBA" id="ARBA00004651"/>
    </source>
</evidence>
<protein>
    <submittedName>
        <fullName evidence="9">Peptide/nickel transport system permease protein</fullName>
    </submittedName>
</protein>
<comment type="subcellular location">
    <subcellularLocation>
        <location evidence="1 7">Cell membrane</location>
        <topology evidence="1 7">Multi-pass membrane protein</topology>
    </subcellularLocation>
</comment>
<dbReference type="EMBL" id="JACIDS010000008">
    <property type="protein sequence ID" value="MBB3933788.1"/>
    <property type="molecule type" value="Genomic_DNA"/>
</dbReference>
<dbReference type="Gene3D" id="1.10.3720.10">
    <property type="entry name" value="MetI-like"/>
    <property type="match status" value="1"/>
</dbReference>
<dbReference type="Pfam" id="PF00528">
    <property type="entry name" value="BPD_transp_1"/>
    <property type="match status" value="1"/>
</dbReference>
<evidence type="ECO:0000256" key="6">
    <source>
        <dbReference type="ARBA" id="ARBA00023136"/>
    </source>
</evidence>
<feature type="transmembrane region" description="Helical" evidence="7">
    <location>
        <begin position="100"/>
        <end position="118"/>
    </location>
</feature>
<feature type="transmembrane region" description="Helical" evidence="7">
    <location>
        <begin position="251"/>
        <end position="271"/>
    </location>
</feature>
<feature type="transmembrane region" description="Helical" evidence="7">
    <location>
        <begin position="130"/>
        <end position="154"/>
    </location>
</feature>
<dbReference type="Pfam" id="PF19300">
    <property type="entry name" value="BPD_transp_1_N"/>
    <property type="match status" value="1"/>
</dbReference>
<keyword evidence="3" id="KW-1003">Cell membrane</keyword>
<feature type="transmembrane region" description="Helical" evidence="7">
    <location>
        <begin position="299"/>
        <end position="327"/>
    </location>
</feature>
<dbReference type="RefSeq" id="WP_183401444.1">
    <property type="nucleotide sequence ID" value="NZ_JACIDS010000008.1"/>
</dbReference>
<dbReference type="Proteomes" id="UP000553963">
    <property type="component" value="Unassembled WGS sequence"/>
</dbReference>
<dbReference type="InterPro" id="IPR045621">
    <property type="entry name" value="BPD_transp_1_N"/>
</dbReference>
<evidence type="ECO:0000259" key="8">
    <source>
        <dbReference type="PROSITE" id="PS50928"/>
    </source>
</evidence>